<gene>
    <name evidence="2" type="ORF">METZ01_LOCUS462085</name>
</gene>
<feature type="non-terminal residue" evidence="2">
    <location>
        <position position="1"/>
    </location>
</feature>
<dbReference type="SUPFAM" id="SSF51695">
    <property type="entry name" value="PLC-like phosphodiesterases"/>
    <property type="match status" value="1"/>
</dbReference>
<dbReference type="InterPro" id="IPR030395">
    <property type="entry name" value="GP_PDE_dom"/>
</dbReference>
<reference evidence="2" key="1">
    <citation type="submission" date="2018-05" db="EMBL/GenBank/DDBJ databases">
        <authorList>
            <person name="Lanie J.A."/>
            <person name="Ng W.-L."/>
            <person name="Kazmierczak K.M."/>
            <person name="Andrzejewski T.M."/>
            <person name="Davidsen T.M."/>
            <person name="Wayne K.J."/>
            <person name="Tettelin H."/>
            <person name="Glass J.I."/>
            <person name="Rusch D."/>
            <person name="Podicherti R."/>
            <person name="Tsui H.-C.T."/>
            <person name="Winkler M.E."/>
        </authorList>
    </citation>
    <scope>NUCLEOTIDE SEQUENCE</scope>
</reference>
<feature type="domain" description="GP-PDE" evidence="1">
    <location>
        <begin position="4"/>
        <end position="223"/>
    </location>
</feature>
<sequence length="223" mass="24598">VSRIRIGAHRGAMCHATENTLGAFEKAIKFGTYRIEFDVRRTGDDEIVLMHDSTVDRTTDGSGPVAEMTLADLRQLGMDDGETIPTLAEALVCIRGRCRGLVELKDSDITEAVIEIIQQADMVDDCTLAAFDESCLRLSKQIDSRISTAFFFLKPGPFDAQRIIEEFSVDLLIVWPPAAVMEQIADAKRCGLQVRCGFPDSMSYAELQEAFLRMAAIGVDEVS</sequence>
<dbReference type="InterPro" id="IPR017946">
    <property type="entry name" value="PLC-like_Pdiesterase_TIM-brl"/>
</dbReference>
<organism evidence="2">
    <name type="scientific">marine metagenome</name>
    <dbReference type="NCBI Taxonomy" id="408172"/>
    <lineage>
        <taxon>unclassified sequences</taxon>
        <taxon>metagenomes</taxon>
        <taxon>ecological metagenomes</taxon>
    </lineage>
</organism>
<protein>
    <recommendedName>
        <fullName evidence="1">GP-PDE domain-containing protein</fullName>
    </recommendedName>
</protein>
<dbReference type="PROSITE" id="PS51704">
    <property type="entry name" value="GP_PDE"/>
    <property type="match status" value="1"/>
</dbReference>
<accession>A0A383ANT1</accession>
<dbReference type="Pfam" id="PF03009">
    <property type="entry name" value="GDPD"/>
    <property type="match status" value="1"/>
</dbReference>
<dbReference type="PANTHER" id="PTHR46211">
    <property type="entry name" value="GLYCEROPHOSPHORYL DIESTER PHOSPHODIESTERASE"/>
    <property type="match status" value="1"/>
</dbReference>
<name>A0A383ANT1_9ZZZZ</name>
<dbReference type="GO" id="GO:0006629">
    <property type="term" value="P:lipid metabolic process"/>
    <property type="evidence" value="ECO:0007669"/>
    <property type="project" value="InterPro"/>
</dbReference>
<dbReference type="Gene3D" id="3.20.20.190">
    <property type="entry name" value="Phosphatidylinositol (PI) phosphodiesterase"/>
    <property type="match status" value="1"/>
</dbReference>
<dbReference type="PANTHER" id="PTHR46211:SF14">
    <property type="entry name" value="GLYCEROPHOSPHODIESTER PHOSPHODIESTERASE"/>
    <property type="match status" value="1"/>
</dbReference>
<feature type="non-terminal residue" evidence="2">
    <location>
        <position position="223"/>
    </location>
</feature>
<dbReference type="AlphaFoldDB" id="A0A383ANT1"/>
<dbReference type="GO" id="GO:0008081">
    <property type="term" value="F:phosphoric diester hydrolase activity"/>
    <property type="evidence" value="ECO:0007669"/>
    <property type="project" value="InterPro"/>
</dbReference>
<evidence type="ECO:0000313" key="2">
    <source>
        <dbReference type="EMBL" id="SVE09231.1"/>
    </source>
</evidence>
<proteinExistence type="predicted"/>
<dbReference type="EMBL" id="UINC01193554">
    <property type="protein sequence ID" value="SVE09231.1"/>
    <property type="molecule type" value="Genomic_DNA"/>
</dbReference>
<evidence type="ECO:0000259" key="1">
    <source>
        <dbReference type="PROSITE" id="PS51704"/>
    </source>
</evidence>